<accession>A0A139SJN3</accession>
<organism evidence="1 2">
    <name type="scientific">Cephaloticoccus primus</name>
    <dbReference type="NCBI Taxonomy" id="1548207"/>
    <lineage>
        <taxon>Bacteria</taxon>
        <taxon>Pseudomonadati</taxon>
        <taxon>Verrucomicrobiota</taxon>
        <taxon>Opitutia</taxon>
        <taxon>Opitutales</taxon>
        <taxon>Opitutaceae</taxon>
        <taxon>Cephaloticoccus</taxon>
    </lineage>
</organism>
<reference evidence="2" key="1">
    <citation type="submission" date="2016-02" db="EMBL/GenBank/DDBJ databases">
        <authorList>
            <person name="Sanders J.G."/>
            <person name="Lin J.Y."/>
            <person name="Wertz J.T."/>
            <person name="Russell J.A."/>
            <person name="Moreau C.S."/>
            <person name="Powell S."/>
        </authorList>
    </citation>
    <scope>NUCLEOTIDE SEQUENCE [LARGE SCALE GENOMIC DNA]</scope>
    <source>
        <strain evidence="2">CAG34</strain>
    </source>
</reference>
<dbReference type="Proteomes" id="UP000070058">
    <property type="component" value="Unassembled WGS sequence"/>
</dbReference>
<comment type="caution">
    <text evidence="1">The sequence shown here is derived from an EMBL/GenBank/DDBJ whole genome shotgun (WGS) entry which is preliminary data.</text>
</comment>
<protein>
    <submittedName>
        <fullName evidence="1">Uncharacterized protein</fullName>
    </submittedName>
</protein>
<evidence type="ECO:0000313" key="2">
    <source>
        <dbReference type="Proteomes" id="UP000070058"/>
    </source>
</evidence>
<sequence>MLHPDDYLLELYLLFPECVLRELHAYAQESSAPLGQGTHEVATEALLATLAPHAPEFAKAVLADETHIDGTLY</sequence>
<gene>
    <name evidence="1" type="ORF">AXK11_07885</name>
</gene>
<keyword evidence="2" id="KW-1185">Reference proteome</keyword>
<dbReference type="AlphaFoldDB" id="A0A139SJN3"/>
<dbReference type="EMBL" id="LSZQ01000057">
    <property type="protein sequence ID" value="KXU34751.1"/>
    <property type="molecule type" value="Genomic_DNA"/>
</dbReference>
<proteinExistence type="predicted"/>
<evidence type="ECO:0000313" key="1">
    <source>
        <dbReference type="EMBL" id="KXU34751.1"/>
    </source>
</evidence>
<name>A0A139SJN3_9BACT</name>